<dbReference type="RefSeq" id="WP_272180130.1">
    <property type="nucleotide sequence ID" value="NZ_JAQOMS010000002.1"/>
</dbReference>
<dbReference type="Proteomes" id="UP001528411">
    <property type="component" value="Unassembled WGS sequence"/>
</dbReference>
<comment type="caution">
    <text evidence="1">The sequence shown here is derived from an EMBL/GenBank/DDBJ whole genome shotgun (WGS) entry which is preliminary data.</text>
</comment>
<accession>A0ABT5FAG6</accession>
<evidence type="ECO:0000313" key="2">
    <source>
        <dbReference type="Proteomes" id="UP001528411"/>
    </source>
</evidence>
<gene>
    <name evidence="1" type="primary">cas7e</name>
    <name evidence="1" type="ORF">PN838_06880</name>
</gene>
<evidence type="ECO:0000313" key="1">
    <source>
        <dbReference type="EMBL" id="MDC2888528.1"/>
    </source>
</evidence>
<dbReference type="NCBIfam" id="TIGR01869">
    <property type="entry name" value="casC_Cse4"/>
    <property type="match status" value="1"/>
</dbReference>
<sequence length="351" mass="38192">MSQFIQLHLLTSYPPSNVNRDDLGRPKTAKMGGFDRLRISSQSLKRNWRVSDVFGSSMGENIGIRTKRFGIDIYNELLANNVPEKQAKESAVKIAGVFGKNKKANKNNPLEEFEIEQLAHISPTEKAAALALVDTLVEENRLPTEDELKLLKNESTAVDIALFGRMLASSPEFNTDAACQVAHALSVHSVVIEDDYFTAVDDLNDGKTDSGSAHIGESGFAAALFYSNICINKTQLIDNLNGDKDLANRAIQALVKAAVTVSPKGKQNSFASQAYASFALAEKGTQQPRNLSVAFLKPIDEQDQATAAINALQKQVENFDKVYGDCADARYQFNAIAGEGSLAELLEFVAS</sequence>
<keyword evidence="2" id="KW-1185">Reference proteome</keyword>
<dbReference type="Pfam" id="PF09344">
    <property type="entry name" value="Cas_CT1975"/>
    <property type="match status" value="1"/>
</dbReference>
<organism evidence="1 2">
    <name type="scientific">Psychrosphaera algicola</name>
    <dbReference type="NCBI Taxonomy" id="3023714"/>
    <lineage>
        <taxon>Bacteria</taxon>
        <taxon>Pseudomonadati</taxon>
        <taxon>Pseudomonadota</taxon>
        <taxon>Gammaproteobacteria</taxon>
        <taxon>Alteromonadales</taxon>
        <taxon>Pseudoalteromonadaceae</taxon>
        <taxon>Psychrosphaera</taxon>
    </lineage>
</organism>
<proteinExistence type="predicted"/>
<name>A0ABT5FAG6_9GAMM</name>
<dbReference type="InterPro" id="IPR010148">
    <property type="entry name" value="CRISPR-assoc_prot_CT1975"/>
</dbReference>
<dbReference type="EMBL" id="JAQOMS010000002">
    <property type="protein sequence ID" value="MDC2888528.1"/>
    <property type="molecule type" value="Genomic_DNA"/>
</dbReference>
<protein>
    <submittedName>
        <fullName evidence="1">Type I-E CRISPR-associated protein Cas7/Cse4/CasC</fullName>
    </submittedName>
</protein>
<reference evidence="1 2" key="1">
    <citation type="submission" date="2023-01" db="EMBL/GenBank/DDBJ databases">
        <title>Psychrosphaera sp. nov., isolated from marine algae.</title>
        <authorList>
            <person name="Bayburt H."/>
            <person name="Choi B.J."/>
            <person name="Kim J.M."/>
            <person name="Choi D.G."/>
            <person name="Jeon C.O."/>
        </authorList>
    </citation>
    <scope>NUCLEOTIDE SEQUENCE [LARGE SCALE GENOMIC DNA]</scope>
    <source>
        <strain evidence="1 2">G1-22</strain>
    </source>
</reference>